<dbReference type="Proteomes" id="UP000886845">
    <property type="component" value="Unassembled WGS sequence"/>
</dbReference>
<reference evidence="11" key="2">
    <citation type="journal article" date="2021" name="PeerJ">
        <title>Extensive microbial diversity within the chicken gut microbiome revealed by metagenomics and culture.</title>
        <authorList>
            <person name="Gilroy R."/>
            <person name="Ravi A."/>
            <person name="Getino M."/>
            <person name="Pursley I."/>
            <person name="Horton D.L."/>
            <person name="Alikhan N.F."/>
            <person name="Baker D."/>
            <person name="Gharbi K."/>
            <person name="Hall N."/>
            <person name="Watson M."/>
            <person name="Adriaenssens E.M."/>
            <person name="Foster-Nyarko E."/>
            <person name="Jarju S."/>
            <person name="Secka A."/>
            <person name="Antonio M."/>
            <person name="Oren A."/>
            <person name="Chaudhuri R.R."/>
            <person name="La Ragione R."/>
            <person name="Hildebrand F."/>
            <person name="Pallen M.J."/>
        </authorList>
    </citation>
    <scope>NUCLEOTIDE SEQUENCE</scope>
    <source>
        <strain evidence="11">35461</strain>
    </source>
</reference>
<name>A0A9D1NLN4_9BACT</name>
<evidence type="ECO:0000256" key="7">
    <source>
        <dbReference type="PIRNR" id="PIRNR006621"/>
    </source>
</evidence>
<evidence type="ECO:0000256" key="1">
    <source>
        <dbReference type="ARBA" id="ARBA00001917"/>
    </source>
</evidence>
<dbReference type="PANTHER" id="PTHR45846">
    <property type="entry name" value="TRNA-DIHYDROURIDINE(47) SYNTHASE [NAD(P)(+)]-LIKE"/>
    <property type="match status" value="1"/>
</dbReference>
<dbReference type="InterPro" id="IPR018517">
    <property type="entry name" value="tRNA_hU_synthase_CS"/>
</dbReference>
<feature type="binding site" evidence="9">
    <location>
        <begin position="226"/>
        <end position="227"/>
    </location>
    <ligand>
        <name>FMN</name>
        <dbReference type="ChEBI" id="CHEBI:58210"/>
    </ligand>
</feature>
<gene>
    <name evidence="11" type="ORF">IAC79_02280</name>
</gene>
<evidence type="ECO:0000256" key="9">
    <source>
        <dbReference type="PIRSR" id="PIRSR006621-2"/>
    </source>
</evidence>
<keyword evidence="3 7" id="KW-0288">FMN</keyword>
<dbReference type="InterPro" id="IPR001269">
    <property type="entry name" value="DUS_fam"/>
</dbReference>
<feature type="domain" description="DUS-like FMN-binding" evidence="10">
    <location>
        <begin position="11"/>
        <end position="241"/>
    </location>
</feature>
<keyword evidence="4 7" id="KW-0819">tRNA processing</keyword>
<dbReference type="CDD" id="cd02801">
    <property type="entry name" value="DUS_like_FMN"/>
    <property type="match status" value="1"/>
</dbReference>
<organism evidence="11 12">
    <name type="scientific">Candidatus Spyradenecus faecavium</name>
    <dbReference type="NCBI Taxonomy" id="2840947"/>
    <lineage>
        <taxon>Bacteria</taxon>
        <taxon>Pseudomonadati</taxon>
        <taxon>Lentisphaerota</taxon>
        <taxon>Lentisphaeria</taxon>
        <taxon>Lentisphaerales</taxon>
        <taxon>Lentisphaeraceae</taxon>
        <taxon>Lentisphaeraceae incertae sedis</taxon>
        <taxon>Candidatus Spyradenecus</taxon>
    </lineage>
</organism>
<evidence type="ECO:0000256" key="2">
    <source>
        <dbReference type="ARBA" id="ARBA00022630"/>
    </source>
</evidence>
<dbReference type="AlphaFoldDB" id="A0A9D1NLN4"/>
<dbReference type="PROSITE" id="PS01136">
    <property type="entry name" value="UPF0034"/>
    <property type="match status" value="1"/>
</dbReference>
<dbReference type="InterPro" id="IPR035587">
    <property type="entry name" value="DUS-like_FMN-bd"/>
</dbReference>
<dbReference type="EC" id="1.3.1.-" evidence="7"/>
<feature type="binding site" evidence="9">
    <location>
        <position position="141"/>
    </location>
    <ligand>
        <name>FMN</name>
        <dbReference type="ChEBI" id="CHEBI:58210"/>
    </ligand>
</feature>
<keyword evidence="9" id="KW-0547">Nucleotide-binding</keyword>
<sequence>MADAPRPELILAPLRGVTGLRFRQAFQAHLSGLDRAVAPFIATVQGPRVKPEILRGVDPAAQPAGLPLVPQVIGKDPSQLRVMLRAMKALGYADVDLNAGCPWPFVAKKGRGAGLLRDERVLGEMLAAGCEELGPGRFSVKVRLGLDDATLLPKRLPLIQSFPLRELCVHPRTARQMYEGTVDLDAFARVADACALPLVYNGDIRTLGDFARLSARFPAVRRWMLGRGVVANPFLAESIHAGQDTRDLDRFRAWHADLLARYAADAPGDHALLGHLKELWAYLAPTFRQGDRLWDALKLTRTRDEFERVLALTPLRWA</sequence>
<feature type="binding site" evidence="9">
    <location>
        <position position="71"/>
    </location>
    <ligand>
        <name>FMN</name>
        <dbReference type="ChEBI" id="CHEBI:58210"/>
    </ligand>
</feature>
<dbReference type="GO" id="GO:0050660">
    <property type="term" value="F:flavin adenine dinucleotide binding"/>
    <property type="evidence" value="ECO:0007669"/>
    <property type="project" value="InterPro"/>
</dbReference>
<evidence type="ECO:0000256" key="8">
    <source>
        <dbReference type="PIRSR" id="PIRSR006621-1"/>
    </source>
</evidence>
<dbReference type="GO" id="GO:0017150">
    <property type="term" value="F:tRNA dihydrouridine synthase activity"/>
    <property type="evidence" value="ECO:0007669"/>
    <property type="project" value="InterPro"/>
</dbReference>
<reference evidence="11" key="1">
    <citation type="submission" date="2020-10" db="EMBL/GenBank/DDBJ databases">
        <authorList>
            <person name="Gilroy R."/>
        </authorList>
    </citation>
    <scope>NUCLEOTIDE SEQUENCE</scope>
    <source>
        <strain evidence="11">35461</strain>
    </source>
</reference>
<dbReference type="SUPFAM" id="SSF51395">
    <property type="entry name" value="FMN-linked oxidoreductases"/>
    <property type="match status" value="1"/>
</dbReference>
<evidence type="ECO:0000259" key="10">
    <source>
        <dbReference type="Pfam" id="PF01207"/>
    </source>
</evidence>
<evidence type="ECO:0000313" key="12">
    <source>
        <dbReference type="Proteomes" id="UP000886845"/>
    </source>
</evidence>
<evidence type="ECO:0000313" key="11">
    <source>
        <dbReference type="EMBL" id="HIV08926.1"/>
    </source>
</evidence>
<comment type="function">
    <text evidence="7">Catalyzes the synthesis of 5,6-dihydrouridine (D), a modified base found in the D-loop of most tRNAs, via the reduction of the C5-C6 double bond in target uridines.</text>
</comment>
<evidence type="ECO:0000256" key="4">
    <source>
        <dbReference type="ARBA" id="ARBA00022694"/>
    </source>
</evidence>
<evidence type="ECO:0000256" key="5">
    <source>
        <dbReference type="ARBA" id="ARBA00022857"/>
    </source>
</evidence>
<dbReference type="GO" id="GO:0003723">
    <property type="term" value="F:RNA binding"/>
    <property type="evidence" value="ECO:0007669"/>
    <property type="project" value="TreeGrafter"/>
</dbReference>
<protein>
    <recommendedName>
        <fullName evidence="7">tRNA-dihydrouridine synthase</fullName>
        <ecNumber evidence="7">1.3.1.-</ecNumber>
    </recommendedName>
</protein>
<keyword evidence="6 7" id="KW-0560">Oxidoreductase</keyword>
<dbReference type="PIRSF" id="PIRSF006621">
    <property type="entry name" value="Dus"/>
    <property type="match status" value="1"/>
</dbReference>
<dbReference type="PANTHER" id="PTHR45846:SF1">
    <property type="entry name" value="TRNA-DIHYDROURIDINE(47) SYNTHASE [NAD(P)(+)]-LIKE"/>
    <property type="match status" value="1"/>
</dbReference>
<dbReference type="Gene3D" id="3.20.20.70">
    <property type="entry name" value="Aldolase class I"/>
    <property type="match status" value="1"/>
</dbReference>
<comment type="cofactor">
    <cofactor evidence="1 7 9">
        <name>FMN</name>
        <dbReference type="ChEBI" id="CHEBI:58210"/>
    </cofactor>
</comment>
<feature type="binding site" evidence="9">
    <location>
        <position position="170"/>
    </location>
    <ligand>
        <name>FMN</name>
        <dbReference type="ChEBI" id="CHEBI:58210"/>
    </ligand>
</feature>
<dbReference type="InterPro" id="IPR013785">
    <property type="entry name" value="Aldolase_TIM"/>
</dbReference>
<comment type="similarity">
    <text evidence="7">Belongs to the dus family.</text>
</comment>
<feature type="active site" description="Proton donor" evidence="8">
    <location>
        <position position="101"/>
    </location>
</feature>
<keyword evidence="5" id="KW-0521">NADP</keyword>
<dbReference type="Pfam" id="PF01207">
    <property type="entry name" value="Dus"/>
    <property type="match status" value="1"/>
</dbReference>
<comment type="caution">
    <text evidence="11">The sequence shown here is derived from an EMBL/GenBank/DDBJ whole genome shotgun (WGS) entry which is preliminary data.</text>
</comment>
<dbReference type="EMBL" id="DVOR01000071">
    <property type="protein sequence ID" value="HIV08926.1"/>
    <property type="molecule type" value="Genomic_DNA"/>
</dbReference>
<evidence type="ECO:0000256" key="6">
    <source>
        <dbReference type="ARBA" id="ARBA00023002"/>
    </source>
</evidence>
<accession>A0A9D1NLN4</accession>
<proteinExistence type="inferred from homology"/>
<keyword evidence="2 7" id="KW-0285">Flavoprotein</keyword>
<evidence type="ECO:0000256" key="3">
    <source>
        <dbReference type="ARBA" id="ARBA00022643"/>
    </source>
</evidence>